<dbReference type="Pfam" id="PF23286">
    <property type="entry name" value="LRR_13"/>
    <property type="match status" value="1"/>
</dbReference>
<evidence type="ECO:0000313" key="4">
    <source>
        <dbReference type="Proteomes" id="UP001603857"/>
    </source>
</evidence>
<accession>A0ABD1L5E1</accession>
<evidence type="ECO:0000259" key="2">
    <source>
        <dbReference type="Pfam" id="PF23286"/>
    </source>
</evidence>
<dbReference type="PANTHER" id="PTHR45752">
    <property type="entry name" value="LEUCINE-RICH REPEAT-CONTAINING"/>
    <property type="match status" value="1"/>
</dbReference>
<dbReference type="PANTHER" id="PTHR45752:SF195">
    <property type="entry name" value="LEUCINE-RICH REPEAT (LRR) FAMILY PROTEIN-RELATED"/>
    <property type="match status" value="1"/>
</dbReference>
<dbReference type="EMBL" id="JBGMDY010000011">
    <property type="protein sequence ID" value="KAL2318730.1"/>
    <property type="molecule type" value="Genomic_DNA"/>
</dbReference>
<comment type="caution">
    <text evidence="3">The sequence shown here is derived from an EMBL/GenBank/DDBJ whole genome shotgun (WGS) entry which is preliminary data.</text>
</comment>
<name>A0ABD1L5E1_9FABA</name>
<organism evidence="3 4">
    <name type="scientific">Flemingia macrophylla</name>
    <dbReference type="NCBI Taxonomy" id="520843"/>
    <lineage>
        <taxon>Eukaryota</taxon>
        <taxon>Viridiplantae</taxon>
        <taxon>Streptophyta</taxon>
        <taxon>Embryophyta</taxon>
        <taxon>Tracheophyta</taxon>
        <taxon>Spermatophyta</taxon>
        <taxon>Magnoliopsida</taxon>
        <taxon>eudicotyledons</taxon>
        <taxon>Gunneridae</taxon>
        <taxon>Pentapetalae</taxon>
        <taxon>rosids</taxon>
        <taxon>fabids</taxon>
        <taxon>Fabales</taxon>
        <taxon>Fabaceae</taxon>
        <taxon>Papilionoideae</taxon>
        <taxon>50 kb inversion clade</taxon>
        <taxon>NPAAA clade</taxon>
        <taxon>indigoferoid/millettioid clade</taxon>
        <taxon>Phaseoleae</taxon>
        <taxon>Flemingia</taxon>
    </lineage>
</organism>
<reference evidence="3 4" key="1">
    <citation type="submission" date="2024-08" db="EMBL/GenBank/DDBJ databases">
        <title>Insights into the chromosomal genome structure of Flemingia macrophylla.</title>
        <authorList>
            <person name="Ding Y."/>
            <person name="Zhao Y."/>
            <person name="Bi W."/>
            <person name="Wu M."/>
            <person name="Zhao G."/>
            <person name="Gong Y."/>
            <person name="Li W."/>
            <person name="Zhang P."/>
        </authorList>
    </citation>
    <scope>NUCLEOTIDE SEQUENCE [LARGE SCALE GENOMIC DNA]</scope>
    <source>
        <strain evidence="3">DYQJB</strain>
        <tissue evidence="3">Leaf</tissue>
    </source>
</reference>
<dbReference type="Gene3D" id="3.80.10.10">
    <property type="entry name" value="Ribonuclease Inhibitor"/>
    <property type="match status" value="1"/>
</dbReference>
<sequence length="366" mass="41731">MNKPLKIYMRNTAIKMMPESIDKLIGLISLETSSSKKLQYLPSKIFMLPNVSAFKIGGCSQLLESFRSSIHSLSAASVSPTLKTLHLENATLSDEDLPAILNCFPKLEELIASKNDFIFTACIKEHVHLTSVDLSHCMMLQKIPECPNLRILKVNHCVNLKEISEVPFIHKLDARHTSLTRETSDILWFQAAKGMRELEVVMPQTEIPEWFDFIDNTENPQFWARGKLPIFALALVFQDVTGWGRQGPHHIIQLQLVINSSRCVSCKDYKFRIATNHVLICDLRLLFSEEEWLGLNAFLEHDDWNVVQVSYQAPPPLILSQWGVYVYDEGANMEDVKFVCPDPKYLEMSPPIVVSTKKDLSRNEES</sequence>
<dbReference type="InterPro" id="IPR050715">
    <property type="entry name" value="LRR-SigEffector_domain"/>
</dbReference>
<gene>
    <name evidence="3" type="ORF">Fmac_032606</name>
</gene>
<evidence type="ECO:0000256" key="1">
    <source>
        <dbReference type="ARBA" id="ARBA00022821"/>
    </source>
</evidence>
<dbReference type="InterPro" id="IPR058546">
    <property type="entry name" value="RPS4B/Roq1-like_LRR"/>
</dbReference>
<dbReference type="InterPro" id="IPR032675">
    <property type="entry name" value="LRR_dom_sf"/>
</dbReference>
<keyword evidence="1" id="KW-0611">Plant defense</keyword>
<protein>
    <recommendedName>
        <fullName evidence="2">Disease resistance protein RPS4B/Roq1-like leucine-rich repeats domain-containing protein</fullName>
    </recommendedName>
</protein>
<keyword evidence="4" id="KW-1185">Reference proteome</keyword>
<dbReference type="AlphaFoldDB" id="A0ABD1L5E1"/>
<evidence type="ECO:0000313" key="3">
    <source>
        <dbReference type="EMBL" id="KAL2318730.1"/>
    </source>
</evidence>
<dbReference type="SUPFAM" id="SSF52047">
    <property type="entry name" value="RNI-like"/>
    <property type="match status" value="1"/>
</dbReference>
<proteinExistence type="predicted"/>
<feature type="domain" description="Disease resistance protein RPS4B/Roq1-like leucine-rich repeats" evidence="2">
    <location>
        <begin position="1"/>
        <end position="182"/>
    </location>
</feature>
<dbReference type="Proteomes" id="UP001603857">
    <property type="component" value="Unassembled WGS sequence"/>
</dbReference>